<comment type="caution">
    <text evidence="1">The sequence shown here is derived from an EMBL/GenBank/DDBJ whole genome shotgun (WGS) entry which is preliminary data.</text>
</comment>
<evidence type="ECO:0000313" key="1">
    <source>
        <dbReference type="EMBL" id="MCT2561954.1"/>
    </source>
</evidence>
<evidence type="ECO:0000313" key="2">
    <source>
        <dbReference type="Proteomes" id="UP001525566"/>
    </source>
</evidence>
<reference evidence="1 2" key="1">
    <citation type="submission" date="2022-09" db="EMBL/GenBank/DDBJ databases">
        <title>Chryseobacterium oleae sp.nov., isolated from the inter-root soil of Pyrola calliantha H. Andr. in Tibet.</title>
        <authorList>
            <person name="Li Z."/>
        </authorList>
    </citation>
    <scope>NUCLEOTIDE SEQUENCE [LARGE SCALE GENOMIC DNA]</scope>
    <source>
        <strain evidence="2">pc1-10</strain>
    </source>
</reference>
<evidence type="ECO:0008006" key="3">
    <source>
        <dbReference type="Google" id="ProtNLM"/>
    </source>
</evidence>
<sequence>MGIYNSIEPKCKLNLKIDNDNSFVFSIGKIKNKKGIVNISKEDKVIYLDFSDGIGAMYSNDTISIQNSGNSMNPYVHFKECNDMYIHLVKKNKVLVNKKYLIRCSKKNLK</sequence>
<name>A0ABT2ISY9_9FLAO</name>
<protein>
    <recommendedName>
        <fullName evidence="3">FHA domain-containing protein</fullName>
    </recommendedName>
</protein>
<dbReference type="EMBL" id="JAOAMU010000002">
    <property type="protein sequence ID" value="MCT2561954.1"/>
    <property type="molecule type" value="Genomic_DNA"/>
</dbReference>
<organism evidence="1 2">
    <name type="scientific">Chryseobacterium herbae</name>
    <dbReference type="NCBI Taxonomy" id="2976476"/>
    <lineage>
        <taxon>Bacteria</taxon>
        <taxon>Pseudomonadati</taxon>
        <taxon>Bacteroidota</taxon>
        <taxon>Flavobacteriia</taxon>
        <taxon>Flavobacteriales</taxon>
        <taxon>Weeksellaceae</taxon>
        <taxon>Chryseobacterium group</taxon>
        <taxon>Chryseobacterium</taxon>
    </lineage>
</organism>
<dbReference type="Proteomes" id="UP001525566">
    <property type="component" value="Unassembled WGS sequence"/>
</dbReference>
<gene>
    <name evidence="1" type="ORF">N0B48_08655</name>
</gene>
<keyword evidence="2" id="KW-1185">Reference proteome</keyword>
<proteinExistence type="predicted"/>
<dbReference type="RefSeq" id="WP_259838297.1">
    <property type="nucleotide sequence ID" value="NZ_JAOAMU010000002.1"/>
</dbReference>
<accession>A0ABT2ISY9</accession>